<dbReference type="GO" id="GO:0009536">
    <property type="term" value="C:plastid"/>
    <property type="evidence" value="ECO:0007669"/>
    <property type="project" value="UniProtKB-ARBA"/>
</dbReference>
<comment type="subcellular location">
    <subcellularLocation>
        <location evidence="6">Mitochondrion membrane</location>
        <topology evidence="6">Multi-pass membrane protein</topology>
    </subcellularLocation>
</comment>
<keyword evidence="6 8" id="KW-0496">Mitochondrion</keyword>
<feature type="domain" description="NADH:quinone oxidoreductase/Mrp antiporter transmembrane" evidence="7">
    <location>
        <begin position="140"/>
        <end position="247"/>
    </location>
</feature>
<keyword evidence="6" id="KW-1133">Transmembrane helix</keyword>
<evidence type="ECO:0000256" key="3">
    <source>
        <dbReference type="ARBA" id="ARBA00022967"/>
    </source>
</evidence>
<evidence type="ECO:0000313" key="8">
    <source>
        <dbReference type="EMBL" id="QKS31871.1"/>
    </source>
</evidence>
<evidence type="ECO:0000256" key="2">
    <source>
        <dbReference type="ARBA" id="ARBA00021006"/>
    </source>
</evidence>
<dbReference type="PANTHER" id="PTHR43507">
    <property type="entry name" value="NADH-UBIQUINONE OXIDOREDUCTASE CHAIN 4"/>
    <property type="match status" value="1"/>
</dbReference>
<dbReference type="GO" id="GO:0008137">
    <property type="term" value="F:NADH dehydrogenase (ubiquinone) activity"/>
    <property type="evidence" value="ECO:0007669"/>
    <property type="project" value="UniProtKB-UniRule"/>
</dbReference>
<dbReference type="EC" id="7.1.1.2" evidence="1 6"/>
<dbReference type="InterPro" id="IPR001750">
    <property type="entry name" value="ND/Mrp_TM"/>
</dbReference>
<dbReference type="InterPro" id="IPR003918">
    <property type="entry name" value="NADH_UbQ_OxRdtase"/>
</dbReference>
<protein>
    <recommendedName>
        <fullName evidence="2 6">NADH-ubiquinone oxidoreductase chain 4</fullName>
        <ecNumber evidence="1 6">7.1.1.2</ecNumber>
    </recommendedName>
</protein>
<evidence type="ECO:0000256" key="1">
    <source>
        <dbReference type="ARBA" id="ARBA00012944"/>
    </source>
</evidence>
<dbReference type="Pfam" id="PF00361">
    <property type="entry name" value="Proton_antipo_M"/>
    <property type="match status" value="2"/>
</dbReference>
<feature type="transmembrane region" description="Helical" evidence="6">
    <location>
        <begin position="317"/>
        <end position="335"/>
    </location>
</feature>
<keyword evidence="4 6" id="KW-0520">NAD</keyword>
<sequence length="474" mass="53459">MLEHFCECYSDLSGPILCPVLGSIIPLFIPNSRIRPIRLIGLCASLITFLYSPVPRIQFDPSTAKSQFVESLRWLPYENINFNLGIDGLSFFFVILTTFLIPICILVGWSGMRSYGKEYITASLIREFLMIAVFRMLDPLLFYVLPESVLIPMFIIIGVWGSRQRKIKAAYQFFLYTLLGSVFMLLAILLILFQTGTADLQISLTTEFSERRQIFLWIASFAAFAVKVPMVPVHIWLPEAHVEAPTARIRHLGRNSFKIGSPRVFKIFNTHVSRSNTLFHSFHLYSKRDCYNIYFLDHFKTDRSSNIQGIGGSIPPMLSHGLVPSALFLCVGVLYDRHKTRLVRYYGGLVSTMPNLSTISFSSTLANMSSPGTSSFIGEFPISVGAFQRNSLVATLAALGMILGAAYSLWLYNRVVSGNLKADFLHKFSDPNGREVSIFIPFLVGLVRMGVHPKVFPDRMHTYVSNLVQHGKFN</sequence>
<feature type="transmembrane region" description="Helical" evidence="6">
    <location>
        <begin position="12"/>
        <end position="29"/>
    </location>
</feature>
<dbReference type="GO" id="GO:0003954">
    <property type="term" value="F:NADH dehydrogenase activity"/>
    <property type="evidence" value="ECO:0007669"/>
    <property type="project" value="TreeGrafter"/>
</dbReference>
<evidence type="ECO:0000259" key="7">
    <source>
        <dbReference type="Pfam" id="PF00361"/>
    </source>
</evidence>
<feature type="transmembrane region" description="Helical" evidence="6">
    <location>
        <begin position="89"/>
        <end position="109"/>
    </location>
</feature>
<feature type="transmembrane region" description="Helical" evidence="6">
    <location>
        <begin position="173"/>
        <end position="193"/>
    </location>
</feature>
<dbReference type="PANTHER" id="PTHR43507:SF1">
    <property type="entry name" value="NADH-UBIQUINONE OXIDOREDUCTASE CHAIN 4"/>
    <property type="match status" value="1"/>
</dbReference>
<keyword evidence="3" id="KW-1278">Translocase</keyword>
<comment type="similarity">
    <text evidence="6">Belongs to the complex I subunit 4 family.</text>
</comment>
<dbReference type="GO" id="GO:0031966">
    <property type="term" value="C:mitochondrial membrane"/>
    <property type="evidence" value="ECO:0007669"/>
    <property type="project" value="UniProtKB-SubCell"/>
</dbReference>
<comment type="function">
    <text evidence="6">Core subunit of the mitochondrial membrane respiratory chain NADH dehydrogenase (Complex I) which catalyzes electron transfer from NADH through the respiratory chain, using ubiquinone as an electron acceptor. Essential for the catalytic activity and assembly of complex I.</text>
</comment>
<organism evidence="8">
    <name type="scientific">Vavilovia formosa</name>
    <dbReference type="NCBI Taxonomy" id="512756"/>
    <lineage>
        <taxon>Eukaryota</taxon>
        <taxon>Viridiplantae</taxon>
        <taxon>Streptophyta</taxon>
        <taxon>Embryophyta</taxon>
        <taxon>Tracheophyta</taxon>
        <taxon>Spermatophyta</taxon>
        <taxon>Magnoliopsida</taxon>
        <taxon>eudicotyledons</taxon>
        <taxon>Gunneridae</taxon>
        <taxon>Pentapetalae</taxon>
        <taxon>rosids</taxon>
        <taxon>fabids</taxon>
        <taxon>Fabales</taxon>
        <taxon>Fabaceae</taxon>
        <taxon>Papilionoideae</taxon>
        <taxon>50 kb inversion clade</taxon>
        <taxon>NPAAA clade</taxon>
        <taxon>Hologalegina</taxon>
        <taxon>IRL clade</taxon>
        <taxon>Fabeae</taxon>
        <taxon>Vavilovia</taxon>
    </lineage>
</organism>
<dbReference type="GO" id="GO:0048039">
    <property type="term" value="F:ubiquinone binding"/>
    <property type="evidence" value="ECO:0007669"/>
    <property type="project" value="TreeGrafter"/>
</dbReference>
<dbReference type="EMBL" id="MK748602">
    <property type="protein sequence ID" value="QKS31871.1"/>
    <property type="molecule type" value="Genomic_DNA"/>
</dbReference>
<geneLocation type="mitochondrion" evidence="8"/>
<accession>A0A7D4Z8C7</accession>
<comment type="catalytic activity">
    <reaction evidence="6">
        <text>a ubiquinone + NADH + 5 H(+)(in) = a ubiquinol + NAD(+) + 4 H(+)(out)</text>
        <dbReference type="Rhea" id="RHEA:29091"/>
        <dbReference type="Rhea" id="RHEA-COMP:9565"/>
        <dbReference type="Rhea" id="RHEA-COMP:9566"/>
        <dbReference type="ChEBI" id="CHEBI:15378"/>
        <dbReference type="ChEBI" id="CHEBI:16389"/>
        <dbReference type="ChEBI" id="CHEBI:17976"/>
        <dbReference type="ChEBI" id="CHEBI:57540"/>
        <dbReference type="ChEBI" id="CHEBI:57945"/>
        <dbReference type="EC" id="7.1.1.2"/>
    </reaction>
</comment>
<evidence type="ECO:0000256" key="5">
    <source>
        <dbReference type="ARBA" id="ARBA00023075"/>
    </source>
</evidence>
<reference evidence="8" key="1">
    <citation type="journal article" date="2020" name="Vavilovskii Zhurnal Genet Selektsii">
        <title>The plastid and mitochondrial genomes of Vavilovia Formosa (Stev.) Fed. and the phylogeny of related legume genera.</title>
        <authorList>
            <person name="Shatskaya N.V."/>
            <person name="Bogdanova V.S."/>
            <person name="Kosterin O.E."/>
            <person name="Vasiliev G.V."/>
            <person name="Kimeklis A.K."/>
            <person name="Andronov E.E."/>
            <person name="Provorov N.A."/>
        </authorList>
    </citation>
    <scope>NUCLEOTIDE SEQUENCE</scope>
</reference>
<feature type="transmembrane region" description="Helical" evidence="6">
    <location>
        <begin position="392"/>
        <end position="412"/>
    </location>
</feature>
<keyword evidence="6" id="KW-0812">Transmembrane</keyword>
<gene>
    <name evidence="8" type="primary">nad4</name>
</gene>
<keyword evidence="6" id="KW-0249">Electron transport</keyword>
<feature type="transmembrane region" description="Helical" evidence="6">
    <location>
        <begin position="214"/>
        <end position="237"/>
    </location>
</feature>
<evidence type="ECO:0000256" key="6">
    <source>
        <dbReference type="RuleBase" id="RU003297"/>
    </source>
</evidence>
<dbReference type="AlphaFoldDB" id="A0A7D4Z8C7"/>
<proteinExistence type="inferred from homology"/>
<dbReference type="PRINTS" id="PR01437">
    <property type="entry name" value="NUOXDRDTASE4"/>
</dbReference>
<keyword evidence="6" id="KW-0813">Transport</keyword>
<dbReference type="GO" id="GO:0042773">
    <property type="term" value="P:ATP synthesis coupled electron transport"/>
    <property type="evidence" value="ECO:0007669"/>
    <property type="project" value="InterPro"/>
</dbReference>
<evidence type="ECO:0000256" key="4">
    <source>
        <dbReference type="ARBA" id="ARBA00023027"/>
    </source>
</evidence>
<keyword evidence="6" id="KW-0472">Membrane</keyword>
<feature type="domain" description="NADH:quinone oxidoreductase/Mrp antiporter transmembrane" evidence="7">
    <location>
        <begin position="306"/>
        <end position="398"/>
    </location>
</feature>
<name>A0A7D4Z8C7_9FABA</name>
<keyword evidence="6" id="KW-0679">Respiratory chain</keyword>
<feature type="transmembrane region" description="Helical" evidence="6">
    <location>
        <begin position="36"/>
        <end position="54"/>
    </location>
</feature>
<feature type="transmembrane region" description="Helical" evidence="6">
    <location>
        <begin position="140"/>
        <end position="161"/>
    </location>
</feature>
<keyword evidence="5 6" id="KW-0830">Ubiquinone</keyword>
<dbReference type="GO" id="GO:0015990">
    <property type="term" value="P:electron transport coupled proton transport"/>
    <property type="evidence" value="ECO:0007669"/>
    <property type="project" value="TreeGrafter"/>
</dbReference>